<protein>
    <submittedName>
        <fullName evidence="2">Uncharacterized protein</fullName>
    </submittedName>
</protein>
<name>A0A8H3D8Y9_9AGAM</name>
<evidence type="ECO:0000313" key="2">
    <source>
        <dbReference type="EMBL" id="CAE6518069.1"/>
    </source>
</evidence>
<proteinExistence type="predicted"/>
<feature type="non-terminal residue" evidence="2">
    <location>
        <position position="1"/>
    </location>
</feature>
<dbReference type="Proteomes" id="UP000663861">
    <property type="component" value="Unassembled WGS sequence"/>
</dbReference>
<evidence type="ECO:0000256" key="1">
    <source>
        <dbReference type="SAM" id="MobiDB-lite"/>
    </source>
</evidence>
<dbReference type="EMBL" id="CAJMWY010004083">
    <property type="protein sequence ID" value="CAE6518069.1"/>
    <property type="molecule type" value="Genomic_DNA"/>
</dbReference>
<feature type="region of interest" description="Disordered" evidence="1">
    <location>
        <begin position="1"/>
        <end position="24"/>
    </location>
</feature>
<gene>
    <name evidence="2" type="ORF">RDB_LOCUS150871</name>
</gene>
<organism evidence="2 3">
    <name type="scientific">Rhizoctonia solani</name>
    <dbReference type="NCBI Taxonomy" id="456999"/>
    <lineage>
        <taxon>Eukaryota</taxon>
        <taxon>Fungi</taxon>
        <taxon>Dikarya</taxon>
        <taxon>Basidiomycota</taxon>
        <taxon>Agaricomycotina</taxon>
        <taxon>Agaricomycetes</taxon>
        <taxon>Cantharellales</taxon>
        <taxon>Ceratobasidiaceae</taxon>
        <taxon>Rhizoctonia</taxon>
    </lineage>
</organism>
<reference evidence="2" key="1">
    <citation type="submission" date="2021-01" db="EMBL/GenBank/DDBJ databases">
        <authorList>
            <person name="Kaushik A."/>
        </authorList>
    </citation>
    <scope>NUCLEOTIDE SEQUENCE</scope>
    <source>
        <strain evidence="2">AG4-RS23</strain>
    </source>
</reference>
<accession>A0A8H3D8Y9</accession>
<dbReference type="AlphaFoldDB" id="A0A8H3D8Y9"/>
<evidence type="ECO:0000313" key="3">
    <source>
        <dbReference type="Proteomes" id="UP000663861"/>
    </source>
</evidence>
<sequence>AMHFPLNTLTVEEGGSGSSSARAPPSFCPRLEIEVVRPDAGPWSDIAAPSWKADPRKLLSRDTIDELPAPNWPTRFRGLRGCSEGFGGMGLALTLSSSSSVAESSPKSCGFGEENAAVVSFGATFLTLAFSKTSLVVFFVAAAPTFDAGTYTFLGFLEELRRIICSRSAGGSGRSPVSEYAKSSSGTRACETAHIRSHTSQTTAICGSSDCSARRLVFVRLTHSIFWLTALSASSGPINKWVTSLDM</sequence>
<comment type="caution">
    <text evidence="2">The sequence shown here is derived from an EMBL/GenBank/DDBJ whole genome shotgun (WGS) entry which is preliminary data.</text>
</comment>